<dbReference type="Pfam" id="PF12597">
    <property type="entry name" value="Cox20"/>
    <property type="match status" value="1"/>
</dbReference>
<gene>
    <name evidence="11" type="ORF">BLS_005767</name>
    <name evidence="12" type="ORF">EG327_007298</name>
</gene>
<dbReference type="EMBL" id="WNWQ01000402">
    <property type="protein sequence ID" value="KAE9968657.1"/>
    <property type="molecule type" value="Genomic_DNA"/>
</dbReference>
<evidence type="ECO:0000256" key="5">
    <source>
        <dbReference type="ARBA" id="ARBA00022792"/>
    </source>
</evidence>
<keyword evidence="8" id="KW-0472">Membrane</keyword>
<dbReference type="GO" id="GO:0033617">
    <property type="term" value="P:mitochondrial respiratory chain complex IV assembly"/>
    <property type="evidence" value="ECO:0007669"/>
    <property type="project" value="InterPro"/>
</dbReference>
<keyword evidence="9" id="KW-0175">Coiled coil</keyword>
<keyword evidence="14" id="KW-1185">Reference proteome</keyword>
<feature type="coiled-coil region" evidence="9">
    <location>
        <begin position="229"/>
        <end position="278"/>
    </location>
</feature>
<protein>
    <recommendedName>
        <fullName evidence="3">Cytochrome c oxidase assembly protein COX20, mitochondrial</fullName>
    </recommendedName>
</protein>
<evidence type="ECO:0000256" key="4">
    <source>
        <dbReference type="ARBA" id="ARBA00022692"/>
    </source>
</evidence>
<keyword evidence="5" id="KW-0999">Mitochondrion inner membrane</keyword>
<accession>A0A8H3UDR0</accession>
<comment type="caution">
    <text evidence="11">The sequence shown here is derived from an EMBL/GenBank/DDBJ whole genome shotgun (WGS) entry which is preliminary data.</text>
</comment>
<proteinExistence type="inferred from homology"/>
<dbReference type="Proteomes" id="UP000433883">
    <property type="component" value="Unassembled WGS sequence"/>
</dbReference>
<dbReference type="GO" id="GO:0005743">
    <property type="term" value="C:mitochondrial inner membrane"/>
    <property type="evidence" value="ECO:0007669"/>
    <property type="project" value="UniProtKB-SubCell"/>
</dbReference>
<dbReference type="EMBL" id="WNWR01000434">
    <property type="protein sequence ID" value="KAE9978720.1"/>
    <property type="molecule type" value="Genomic_DNA"/>
</dbReference>
<comment type="subcellular location">
    <subcellularLocation>
        <location evidence="1">Mitochondrion inner membrane</location>
    </subcellularLocation>
</comment>
<organism evidence="11 13">
    <name type="scientific">Venturia inaequalis</name>
    <name type="common">Apple scab fungus</name>
    <dbReference type="NCBI Taxonomy" id="5025"/>
    <lineage>
        <taxon>Eukaryota</taxon>
        <taxon>Fungi</taxon>
        <taxon>Dikarya</taxon>
        <taxon>Ascomycota</taxon>
        <taxon>Pezizomycotina</taxon>
        <taxon>Dothideomycetes</taxon>
        <taxon>Pleosporomycetidae</taxon>
        <taxon>Venturiales</taxon>
        <taxon>Venturiaceae</taxon>
        <taxon>Venturia</taxon>
    </lineage>
</organism>
<comment type="similarity">
    <text evidence="2">Belongs to the COX20 family.</text>
</comment>
<keyword evidence="4" id="KW-0812">Transmembrane</keyword>
<evidence type="ECO:0000313" key="12">
    <source>
        <dbReference type="EMBL" id="KAE9978720.1"/>
    </source>
</evidence>
<evidence type="ECO:0000256" key="2">
    <source>
        <dbReference type="ARBA" id="ARBA00009575"/>
    </source>
</evidence>
<evidence type="ECO:0000256" key="1">
    <source>
        <dbReference type="ARBA" id="ARBA00004273"/>
    </source>
</evidence>
<dbReference type="PANTHER" id="PTHR31586">
    <property type="entry name" value="CYTOCHROME C OXIDASE PROTEIN 20"/>
    <property type="match status" value="1"/>
</dbReference>
<evidence type="ECO:0000256" key="10">
    <source>
        <dbReference type="SAM" id="MobiDB-lite"/>
    </source>
</evidence>
<evidence type="ECO:0000256" key="3">
    <source>
        <dbReference type="ARBA" id="ARBA00017689"/>
    </source>
</evidence>
<evidence type="ECO:0000256" key="6">
    <source>
        <dbReference type="ARBA" id="ARBA00022989"/>
    </source>
</evidence>
<dbReference type="Proteomes" id="UP000490939">
    <property type="component" value="Unassembled WGS sequence"/>
</dbReference>
<evidence type="ECO:0000313" key="11">
    <source>
        <dbReference type="EMBL" id="KAE9968657.1"/>
    </source>
</evidence>
<evidence type="ECO:0000313" key="14">
    <source>
        <dbReference type="Proteomes" id="UP000490939"/>
    </source>
</evidence>
<dbReference type="PANTHER" id="PTHR31586:SF1">
    <property type="entry name" value="CYTOCHROME C OXIDASE ASSEMBLY PROTEIN COX20, MITOCHONDRIAL"/>
    <property type="match status" value="1"/>
</dbReference>
<feature type="region of interest" description="Disordered" evidence="10">
    <location>
        <begin position="1"/>
        <end position="139"/>
    </location>
</feature>
<dbReference type="AlphaFoldDB" id="A0A8H3UDR0"/>
<sequence>MASGMNTDEAPPLPPPDYRPQTTEEFAKQKQPPMRGLIVDPKYPPTASEAQAIWDAKDAETKRTSSMKAPPPTFSPPESSQFSSGIPRPSQAPPPSQAQELGSDVRRSSGTSQILNTAAAPRIEEEINTMPGGSYHTAGGRAVERQEPTVLNAIRMVNPAEFTSLHQLPCVREAFLQAFFAGFLVSGITVVTGRPVGKAVNNFAWAFLPTSVVGFQYCQYQRGRERAGMRQAIKIVEQKKEERAKLMAEKREKWLALKEEKRLAEEREEAQRRESEKRWWQIWQRGSTSEKGDREG</sequence>
<name>A0A8H3UDR0_VENIN</name>
<evidence type="ECO:0000256" key="9">
    <source>
        <dbReference type="SAM" id="Coils"/>
    </source>
</evidence>
<evidence type="ECO:0000256" key="7">
    <source>
        <dbReference type="ARBA" id="ARBA00023128"/>
    </source>
</evidence>
<keyword evidence="7" id="KW-0496">Mitochondrion</keyword>
<keyword evidence="6" id="KW-1133">Transmembrane helix</keyword>
<evidence type="ECO:0000256" key="8">
    <source>
        <dbReference type="ARBA" id="ARBA00023136"/>
    </source>
</evidence>
<evidence type="ECO:0000313" key="13">
    <source>
        <dbReference type="Proteomes" id="UP000433883"/>
    </source>
</evidence>
<reference evidence="11 13" key="1">
    <citation type="submission" date="2019-11" db="EMBL/GenBank/DDBJ databases">
        <title>Venturia inaequalis Genome Resource.</title>
        <authorList>
            <person name="Lichtner F.J."/>
        </authorList>
    </citation>
    <scope>NUCLEOTIDE SEQUENCE [LARGE SCALE GENOMIC DNA]</scope>
    <source>
        <strain evidence="11">Bline_iso_100314</strain>
        <strain evidence="12 14">DMI_063113</strain>
    </source>
</reference>
<dbReference type="InterPro" id="IPR022533">
    <property type="entry name" value="Cox20"/>
</dbReference>